<gene>
    <name evidence="2" type="ORF">LA20249_07750</name>
</gene>
<dbReference type="Proteomes" id="UP000234653">
    <property type="component" value="Chromosome"/>
</dbReference>
<evidence type="ECO:0000259" key="1">
    <source>
        <dbReference type="PROSITE" id="PS51372"/>
    </source>
</evidence>
<dbReference type="EMBL" id="CP018867">
    <property type="protein sequence ID" value="AUI72822.1"/>
    <property type="molecule type" value="Genomic_DNA"/>
</dbReference>
<dbReference type="AlphaFoldDB" id="A0A2K9HRZ7"/>
<accession>A0A2K9HRZ7</accession>
<dbReference type="Gene3D" id="1.10.1790.10">
    <property type="entry name" value="PRD domain"/>
    <property type="match status" value="1"/>
</dbReference>
<name>A0A2K9HRZ7_9LACO</name>
<evidence type="ECO:0000313" key="2">
    <source>
        <dbReference type="EMBL" id="AUI72822.1"/>
    </source>
</evidence>
<dbReference type="KEGG" id="lali:LA20249_07750"/>
<dbReference type="STRING" id="1423720.FC67_GL001367"/>
<proteinExistence type="predicted"/>
<dbReference type="GO" id="GO:0006355">
    <property type="term" value="P:regulation of DNA-templated transcription"/>
    <property type="evidence" value="ECO:0007669"/>
    <property type="project" value="InterPro"/>
</dbReference>
<dbReference type="InterPro" id="IPR036634">
    <property type="entry name" value="PRD_sf"/>
</dbReference>
<evidence type="ECO:0000313" key="3">
    <source>
        <dbReference type="Proteomes" id="UP000234653"/>
    </source>
</evidence>
<keyword evidence="3" id="KW-1185">Reference proteome</keyword>
<dbReference type="RefSeq" id="WP_162254619.1">
    <property type="nucleotide sequence ID" value="NZ_AZDQ01000005.1"/>
</dbReference>
<dbReference type="PROSITE" id="PS51372">
    <property type="entry name" value="PRD_2"/>
    <property type="match status" value="1"/>
</dbReference>
<feature type="domain" description="PRD" evidence="1">
    <location>
        <begin position="11"/>
        <end position="114"/>
    </location>
</feature>
<dbReference type="NCBIfam" id="TIGR03582">
    <property type="entry name" value="EF_0829"/>
    <property type="match status" value="1"/>
</dbReference>
<dbReference type="InterPro" id="IPR020044">
    <property type="entry name" value="PRD_EF0829/AHA3910"/>
</dbReference>
<dbReference type="SUPFAM" id="SSF63520">
    <property type="entry name" value="PTS-regulatory domain, PRD"/>
    <property type="match status" value="1"/>
</dbReference>
<reference evidence="2 3" key="1">
    <citation type="submission" date="2016-12" db="EMBL/GenBank/DDBJ databases">
        <title>The whole genome sequencing and assembly of Lactobacillus alimentarius DSM 20249T strain.</title>
        <authorList>
            <person name="Lee Y.-J."/>
            <person name="Yi H."/>
            <person name="Bahn Y.-S."/>
            <person name="Kim J.F."/>
            <person name="Lee D.-W."/>
        </authorList>
    </citation>
    <scope>NUCLEOTIDE SEQUENCE [LARGE SCALE GENOMIC DNA]</scope>
    <source>
        <strain evidence="2 3">DSM 20249</strain>
    </source>
</reference>
<organism evidence="2 3">
    <name type="scientific">Companilactobacillus alimentarius DSM 20249</name>
    <dbReference type="NCBI Taxonomy" id="1423720"/>
    <lineage>
        <taxon>Bacteria</taxon>
        <taxon>Bacillati</taxon>
        <taxon>Bacillota</taxon>
        <taxon>Bacilli</taxon>
        <taxon>Lactobacillales</taxon>
        <taxon>Lactobacillaceae</taxon>
        <taxon>Companilactobacillus</taxon>
    </lineage>
</organism>
<sequence>MQNKWDIPEISKIIKESKYPKGTLDILKYTLGEMHKRGIILTELQLTVLTNHLAEMVMRSRDNNPLDPVDEALFNGVSDKSLDLAKNITERIGNLAPSEPLVLSIHFENAIENN</sequence>
<protein>
    <recommendedName>
        <fullName evidence="1">PRD domain-containing protein</fullName>
    </recommendedName>
</protein>
<dbReference type="InterPro" id="IPR011608">
    <property type="entry name" value="PRD"/>
</dbReference>